<feature type="domain" description="EAL" evidence="1">
    <location>
        <begin position="6"/>
        <end position="253"/>
    </location>
</feature>
<evidence type="ECO:0000313" key="3">
    <source>
        <dbReference type="Proteomes" id="UP000198362"/>
    </source>
</evidence>
<dbReference type="InterPro" id="IPR001633">
    <property type="entry name" value="EAL_dom"/>
</dbReference>
<gene>
    <name evidence="2" type="ORF">SAMN05421812_11598</name>
</gene>
<dbReference type="Proteomes" id="UP000198362">
    <property type="component" value="Unassembled WGS sequence"/>
</dbReference>
<accession>A0A239P8N4</accession>
<dbReference type="Pfam" id="PF00563">
    <property type="entry name" value="EAL"/>
    <property type="match status" value="1"/>
</dbReference>
<proteinExistence type="predicted"/>
<dbReference type="InterPro" id="IPR035919">
    <property type="entry name" value="EAL_sf"/>
</dbReference>
<organism evidence="2 3">
    <name type="scientific">Asanoa hainanensis</name>
    <dbReference type="NCBI Taxonomy" id="560556"/>
    <lineage>
        <taxon>Bacteria</taxon>
        <taxon>Bacillati</taxon>
        <taxon>Actinomycetota</taxon>
        <taxon>Actinomycetes</taxon>
        <taxon>Micromonosporales</taxon>
        <taxon>Micromonosporaceae</taxon>
        <taxon>Asanoa</taxon>
    </lineage>
</organism>
<reference evidence="2 3" key="1">
    <citation type="submission" date="2017-06" db="EMBL/GenBank/DDBJ databases">
        <authorList>
            <person name="Kim H.J."/>
            <person name="Triplett B.A."/>
        </authorList>
    </citation>
    <scope>NUCLEOTIDE SEQUENCE [LARGE SCALE GENOMIC DNA]</scope>
    <source>
        <strain evidence="2 3">CGMCC 4.5593</strain>
    </source>
</reference>
<keyword evidence="3" id="KW-1185">Reference proteome</keyword>
<dbReference type="GO" id="GO:0071111">
    <property type="term" value="F:cyclic-guanylate-specific phosphodiesterase activity"/>
    <property type="evidence" value="ECO:0007669"/>
    <property type="project" value="InterPro"/>
</dbReference>
<dbReference type="SMART" id="SM00052">
    <property type="entry name" value="EAL"/>
    <property type="match status" value="1"/>
</dbReference>
<evidence type="ECO:0000313" key="2">
    <source>
        <dbReference type="EMBL" id="SNT63440.1"/>
    </source>
</evidence>
<dbReference type="RefSeq" id="WP_179266447.1">
    <property type="nucleotide sequence ID" value="NZ_FZPH01000015.1"/>
</dbReference>
<sequence>MGDDLRFAADVGIEGILARRLVKPVFQPVVSLADERPVGFEALARGPEGPFHQAPALFAAAARAGLSAELDWLCASAAGQAYREADLPEMALFVNLNPDTLASDPPAELVEAYDELTQERDVVLEITEQSVMREPARLMEAVLDARRRKARIALDDIGVEPGSLAAMPLVNPDIIKLDRSIIQARTNSWAVSQVVNAVLDEAHRRDAQILAEGIERPEHLAVARSMGATLGQGYLFGRPGPLPDQVQRSERELARVTSRNVAHQTPFDLLAPTADIYPTSEEMFASMVGHIENQATQTTSPAILVVNVGDGDYDDESRIRHTYLTSRGIDVFVLGTGTARNLGNRIRGIALTDDDPLLTERTVLFVGSRYGSGAFARRDGDTLHAGTCYNPERVIEAVLTLVNRLPS</sequence>
<dbReference type="Gene3D" id="3.20.20.450">
    <property type="entry name" value="EAL domain"/>
    <property type="match status" value="1"/>
</dbReference>
<dbReference type="InterPro" id="IPR050706">
    <property type="entry name" value="Cyclic-di-GMP_PDE-like"/>
</dbReference>
<protein>
    <submittedName>
        <fullName evidence="2">EAL domain, c-di-GMP-specific phosphodiesterase class I (Or its enzymatically inactive variant)</fullName>
    </submittedName>
</protein>
<dbReference type="EMBL" id="FZPH01000015">
    <property type="protein sequence ID" value="SNT63440.1"/>
    <property type="molecule type" value="Genomic_DNA"/>
</dbReference>
<dbReference type="AlphaFoldDB" id="A0A239P8N4"/>
<name>A0A239P8N4_9ACTN</name>
<dbReference type="SUPFAM" id="SSF141868">
    <property type="entry name" value="EAL domain-like"/>
    <property type="match status" value="1"/>
</dbReference>
<dbReference type="PANTHER" id="PTHR33121">
    <property type="entry name" value="CYCLIC DI-GMP PHOSPHODIESTERASE PDEF"/>
    <property type="match status" value="1"/>
</dbReference>
<dbReference type="CDD" id="cd01948">
    <property type="entry name" value="EAL"/>
    <property type="match status" value="1"/>
</dbReference>
<evidence type="ECO:0000259" key="1">
    <source>
        <dbReference type="PROSITE" id="PS50883"/>
    </source>
</evidence>
<dbReference type="PANTHER" id="PTHR33121:SF76">
    <property type="entry name" value="SIGNALING PROTEIN"/>
    <property type="match status" value="1"/>
</dbReference>
<dbReference type="PROSITE" id="PS50883">
    <property type="entry name" value="EAL"/>
    <property type="match status" value="1"/>
</dbReference>